<dbReference type="PANTHER" id="PTHR43072:SF23">
    <property type="entry name" value="UPF0039 PROTEIN C11D3.02C"/>
    <property type="match status" value="1"/>
</dbReference>
<feature type="domain" description="N-acetyltransferase" evidence="3">
    <location>
        <begin position="3"/>
        <end position="162"/>
    </location>
</feature>
<accession>A0AAP2W5I4</accession>
<comment type="caution">
    <text evidence="4">The sequence shown here is derived from an EMBL/GenBank/DDBJ whole genome shotgun (WGS) entry which is preliminary data.</text>
</comment>
<dbReference type="RefSeq" id="WP_230741171.1">
    <property type="nucleotide sequence ID" value="NZ_PGCK01000003.1"/>
</dbReference>
<evidence type="ECO:0000313" key="4">
    <source>
        <dbReference type="EMBL" id="MCD1294343.1"/>
    </source>
</evidence>
<reference evidence="4 5" key="1">
    <citation type="submission" date="2017-11" db="EMBL/GenBank/DDBJ databases">
        <title>Isolation and Characterization of Family Methanocellaceae Species from Potential Methane Hydrate Area Offshore Southwestern Taiwan.</title>
        <authorList>
            <person name="Zhang W.-L."/>
            <person name="Chen W.-C."/>
            <person name="Lai M.-C."/>
            <person name="Chen S.-C."/>
        </authorList>
    </citation>
    <scope>NUCLEOTIDE SEQUENCE [LARGE SCALE GENOMIC DNA]</scope>
    <source>
        <strain evidence="4 5">CWC-04</strain>
    </source>
</reference>
<dbReference type="CDD" id="cd04301">
    <property type="entry name" value="NAT_SF"/>
    <property type="match status" value="1"/>
</dbReference>
<dbReference type="Proteomes" id="UP001320159">
    <property type="component" value="Unassembled WGS sequence"/>
</dbReference>
<name>A0AAP2W5I4_9EURY</name>
<evidence type="ECO:0000256" key="1">
    <source>
        <dbReference type="ARBA" id="ARBA00022679"/>
    </source>
</evidence>
<dbReference type="Gene3D" id="3.40.630.30">
    <property type="match status" value="1"/>
</dbReference>
<dbReference type="PANTHER" id="PTHR43072">
    <property type="entry name" value="N-ACETYLTRANSFERASE"/>
    <property type="match status" value="1"/>
</dbReference>
<dbReference type="InterPro" id="IPR016181">
    <property type="entry name" value="Acyl_CoA_acyltransferase"/>
</dbReference>
<protein>
    <submittedName>
        <fullName evidence="4">GNAT family N-acetyltransferase</fullName>
    </submittedName>
</protein>
<dbReference type="PROSITE" id="PS51186">
    <property type="entry name" value="GNAT"/>
    <property type="match status" value="1"/>
</dbReference>
<dbReference type="GO" id="GO:0016747">
    <property type="term" value="F:acyltransferase activity, transferring groups other than amino-acyl groups"/>
    <property type="evidence" value="ECO:0007669"/>
    <property type="project" value="InterPro"/>
</dbReference>
<evidence type="ECO:0000259" key="3">
    <source>
        <dbReference type="PROSITE" id="PS51186"/>
    </source>
</evidence>
<keyword evidence="2" id="KW-0012">Acyltransferase</keyword>
<dbReference type="SUPFAM" id="SSF55729">
    <property type="entry name" value="Acyl-CoA N-acyltransferases (Nat)"/>
    <property type="match status" value="1"/>
</dbReference>
<organism evidence="4 5">
    <name type="scientific">Methanooceanicella nereidis</name>
    <dbReference type="NCBI Taxonomy" id="2052831"/>
    <lineage>
        <taxon>Archaea</taxon>
        <taxon>Methanobacteriati</taxon>
        <taxon>Methanobacteriota</taxon>
        <taxon>Stenosarchaea group</taxon>
        <taxon>Methanomicrobia</taxon>
        <taxon>Methanocellales</taxon>
        <taxon>Methanocellaceae</taxon>
        <taxon>Methanooceanicella</taxon>
    </lineage>
</organism>
<keyword evidence="1" id="KW-0808">Transferase</keyword>
<dbReference type="AlphaFoldDB" id="A0AAP2W5I4"/>
<dbReference type="InterPro" id="IPR000182">
    <property type="entry name" value="GNAT_dom"/>
</dbReference>
<proteinExistence type="predicted"/>
<dbReference type="EMBL" id="PGCK01000003">
    <property type="protein sequence ID" value="MCD1294343.1"/>
    <property type="molecule type" value="Genomic_DNA"/>
</dbReference>
<evidence type="ECO:0000256" key="2">
    <source>
        <dbReference type="ARBA" id="ARBA00023315"/>
    </source>
</evidence>
<gene>
    <name evidence="4" type="ORF">CUJ83_04935</name>
</gene>
<dbReference type="Pfam" id="PF00583">
    <property type="entry name" value="Acetyltransf_1"/>
    <property type="match status" value="1"/>
</dbReference>
<evidence type="ECO:0000313" key="5">
    <source>
        <dbReference type="Proteomes" id="UP001320159"/>
    </source>
</evidence>
<sequence>MEYSIRPVTEKDRSPVIDIFNHYIENSLAAFPENKVGYEFFDLLRGMAKGYPFYVVEAGPGDKDAEDGSIIGYGLLRPHNMMSTFKRSAELTYFLKPGNDRKGIGTRMLNMLVDDARKMGVDTLLASTSSVNQASIDFHKKHGFVECGRFLRVGKKLDKDLDIVWLQRFI</sequence>
<keyword evidence="5" id="KW-1185">Reference proteome</keyword>